<evidence type="ECO:0000256" key="1">
    <source>
        <dbReference type="ARBA" id="ARBA00005437"/>
    </source>
</evidence>
<accession>A0A815YA13</accession>
<evidence type="ECO:0000313" key="3">
    <source>
        <dbReference type="EMBL" id="CAF1568094.1"/>
    </source>
</evidence>
<keyword evidence="4" id="KW-1185">Reference proteome</keyword>
<comment type="caution">
    <text evidence="3">The sequence shown here is derived from an EMBL/GenBank/DDBJ whole genome shotgun (WGS) entry which is preliminary data.</text>
</comment>
<proteinExistence type="inferred from homology"/>
<protein>
    <submittedName>
        <fullName evidence="3">Uncharacterized protein</fullName>
    </submittedName>
</protein>
<name>A0A815YA13_9BILA</name>
<dbReference type="Gene3D" id="2.40.160.200">
    <property type="entry name" value="LURP1-related"/>
    <property type="match status" value="1"/>
</dbReference>
<dbReference type="AlphaFoldDB" id="A0A815YA13"/>
<sequence length="193" mass="21864">MSHAYLAVDPLGEATSIRRYTIREKILSLHDNYKIKDESDQDAFIVRSKLWTIADKILLEDMNGNALVKIEEELLHLHPTYKILPARDGDAGRQLALVKKKFSFREKFSVNSVYGEYHLEALDFLGRSITLKKEGRTVAIIKRTLATLADTYEVEIDSDEDHPFILALIIVLNQAQHQDYSAASASNYLPGST</sequence>
<reference evidence="3" key="1">
    <citation type="submission" date="2021-02" db="EMBL/GenBank/DDBJ databases">
        <authorList>
            <person name="Nowell W R."/>
        </authorList>
    </citation>
    <scope>NUCLEOTIDE SEQUENCE</scope>
</reference>
<dbReference type="InterPro" id="IPR007612">
    <property type="entry name" value="LOR"/>
</dbReference>
<comment type="similarity">
    <text evidence="1">Belongs to the LOR family.</text>
</comment>
<dbReference type="InterPro" id="IPR038595">
    <property type="entry name" value="LOR_sf"/>
</dbReference>
<dbReference type="EMBL" id="CAJNOH010002423">
    <property type="protein sequence ID" value="CAF1292418.1"/>
    <property type="molecule type" value="Genomic_DNA"/>
</dbReference>
<dbReference type="Proteomes" id="UP000663870">
    <property type="component" value="Unassembled WGS sequence"/>
</dbReference>
<organism evidence="3 4">
    <name type="scientific">Rotaria sordida</name>
    <dbReference type="NCBI Taxonomy" id="392033"/>
    <lineage>
        <taxon>Eukaryota</taxon>
        <taxon>Metazoa</taxon>
        <taxon>Spiralia</taxon>
        <taxon>Gnathifera</taxon>
        <taxon>Rotifera</taxon>
        <taxon>Eurotatoria</taxon>
        <taxon>Bdelloidea</taxon>
        <taxon>Philodinida</taxon>
        <taxon>Philodinidae</taxon>
        <taxon>Rotaria</taxon>
    </lineage>
</organism>
<dbReference type="InterPro" id="IPR025659">
    <property type="entry name" value="Tubby-like_C"/>
</dbReference>
<dbReference type="Proteomes" id="UP000663854">
    <property type="component" value="Unassembled WGS sequence"/>
</dbReference>
<dbReference type="EMBL" id="CAJNOL010003592">
    <property type="protein sequence ID" value="CAF1568094.1"/>
    <property type="molecule type" value="Genomic_DNA"/>
</dbReference>
<dbReference type="Pfam" id="PF04525">
    <property type="entry name" value="LOR"/>
    <property type="match status" value="1"/>
</dbReference>
<evidence type="ECO:0000313" key="2">
    <source>
        <dbReference type="EMBL" id="CAF1292418.1"/>
    </source>
</evidence>
<gene>
    <name evidence="3" type="ORF">JXQ802_LOCUS44932</name>
    <name evidence="2" type="ORF">PYM288_LOCUS29466</name>
</gene>
<evidence type="ECO:0000313" key="4">
    <source>
        <dbReference type="Proteomes" id="UP000663870"/>
    </source>
</evidence>
<dbReference type="SUPFAM" id="SSF54518">
    <property type="entry name" value="Tubby C-terminal domain-like"/>
    <property type="match status" value="1"/>
</dbReference>